<keyword evidence="4" id="KW-1185">Reference proteome</keyword>
<evidence type="ECO:0000256" key="2">
    <source>
        <dbReference type="SAM" id="Phobius"/>
    </source>
</evidence>
<proteinExistence type="predicted"/>
<feature type="transmembrane region" description="Helical" evidence="2">
    <location>
        <begin position="390"/>
        <end position="416"/>
    </location>
</feature>
<dbReference type="AlphaFoldDB" id="A0A074RZV0"/>
<accession>A0A074RZV0</accession>
<feature type="compositionally biased region" description="Polar residues" evidence="1">
    <location>
        <begin position="516"/>
        <end position="527"/>
    </location>
</feature>
<dbReference type="Proteomes" id="UP000027456">
    <property type="component" value="Unassembled WGS sequence"/>
</dbReference>
<dbReference type="OrthoDB" id="3218618at2759"/>
<keyword evidence="2" id="KW-1133">Transmembrane helix</keyword>
<keyword evidence="2 3" id="KW-0812">Transmembrane</keyword>
<organism evidence="3 4">
    <name type="scientific">Rhizoctonia solani 123E</name>
    <dbReference type="NCBI Taxonomy" id="1423351"/>
    <lineage>
        <taxon>Eukaryota</taxon>
        <taxon>Fungi</taxon>
        <taxon>Dikarya</taxon>
        <taxon>Basidiomycota</taxon>
        <taxon>Agaricomycotina</taxon>
        <taxon>Agaricomycetes</taxon>
        <taxon>Cantharellales</taxon>
        <taxon>Ceratobasidiaceae</taxon>
        <taxon>Rhizoctonia</taxon>
    </lineage>
</organism>
<evidence type="ECO:0000313" key="4">
    <source>
        <dbReference type="Proteomes" id="UP000027456"/>
    </source>
</evidence>
<dbReference type="HOGENOM" id="CLU_024009_0_0_1"/>
<comment type="caution">
    <text evidence="3">The sequence shown here is derived from an EMBL/GenBank/DDBJ whole genome shotgun (WGS) entry which is preliminary data.</text>
</comment>
<sequence length="550" mass="61232">MVFRIPSLEYSLSHPHPKGRVFLIATVVIFLFTLPVLVLVNLVTQGSELVPSLQTQYQPNDTLLEGWWGTHRLPSFFRPKTPRCQPKDIGRGDTFRLTTSLFDYTVMSALNTSGHNGVAQLDEQIRAEYRGQDFSSCYVNSARFDYNMFDQTQSVMVGVFCPGFPYSPVNVSMQTTMTFAWELSKDFIGQYYGPGLDLLSLNETNPSDYRKVVLAVLEVISTDSLSIMHRPHLSNPAGSIRIAFKVNATTGAWKDDASTLTYVNGTQLEAYPAEANIYGASIANLVTVAMGAVSLDLGSTRFPNFFRNATRVSKVIRPNLAPVGINSTDWAGGSRTFYYGALTKYETWADTLLHGEPVKVGDLTGLPARGSTMATTYLCPTYQVKPMGSFLSSVFVGSATMTLSVWGVWMFFTAFVAKRIMAPRVECQCASCHKRRVKEAGDKCECGECHQRREKETGVICGCEHCDKRKEVEREKERKEAEEMVSNQPGPGKFVRLMSMSHRRSSVMTVDEEKASTGSEASQTQRPPHSLHKKQLSQASEYTIDEEGRN</sequence>
<dbReference type="STRING" id="1423351.A0A074RZV0"/>
<gene>
    <name evidence="3" type="ORF">V565_073050</name>
</gene>
<evidence type="ECO:0000313" key="3">
    <source>
        <dbReference type="EMBL" id="KEP50815.1"/>
    </source>
</evidence>
<feature type="compositionally biased region" description="Basic and acidic residues" evidence="1">
    <location>
        <begin position="472"/>
        <end position="482"/>
    </location>
</feature>
<evidence type="ECO:0000256" key="1">
    <source>
        <dbReference type="SAM" id="MobiDB-lite"/>
    </source>
</evidence>
<reference evidence="3 4" key="1">
    <citation type="submission" date="2013-12" db="EMBL/GenBank/DDBJ databases">
        <authorList>
            <person name="Cubeta M."/>
            <person name="Pakala S."/>
            <person name="Fedorova N."/>
            <person name="Thomas E."/>
            <person name="Dean R."/>
            <person name="Jabaji S."/>
            <person name="Neate S."/>
            <person name="Toda T."/>
            <person name="Tavantzis S."/>
            <person name="Vilgalys R."/>
            <person name="Bharathan N."/>
            <person name="Pakala S."/>
            <person name="Losada L.S."/>
            <person name="Zafar N."/>
            <person name="Nierman W."/>
        </authorList>
    </citation>
    <scope>NUCLEOTIDE SEQUENCE [LARGE SCALE GENOMIC DNA]</scope>
    <source>
        <strain evidence="3 4">123E</strain>
    </source>
</reference>
<dbReference type="EMBL" id="AZST01000219">
    <property type="protein sequence ID" value="KEP50815.1"/>
    <property type="molecule type" value="Genomic_DNA"/>
</dbReference>
<name>A0A074RZV0_9AGAM</name>
<feature type="region of interest" description="Disordered" evidence="1">
    <location>
        <begin position="472"/>
        <end position="550"/>
    </location>
</feature>
<keyword evidence="2" id="KW-0472">Membrane</keyword>
<feature type="transmembrane region" description="Helical" evidence="2">
    <location>
        <begin position="21"/>
        <end position="43"/>
    </location>
</feature>
<protein>
    <submittedName>
        <fullName evidence="3">Putative transmembrane protein</fullName>
    </submittedName>
</protein>